<dbReference type="InterPro" id="IPR049517">
    <property type="entry name" value="ACX-like_C"/>
</dbReference>
<evidence type="ECO:0000313" key="6">
    <source>
        <dbReference type="Proteomes" id="UP001054925"/>
    </source>
</evidence>
<dbReference type="InterPro" id="IPR002821">
    <property type="entry name" value="Hydantoinase_A"/>
</dbReference>
<evidence type="ECO:0000259" key="4">
    <source>
        <dbReference type="Pfam" id="PF19278"/>
    </source>
</evidence>
<gene>
    <name evidence="5" type="primary">hyuA</name>
    <name evidence="5" type="ORF">CAT723_14110</name>
</gene>
<proteinExistence type="predicted"/>
<evidence type="ECO:0000313" key="5">
    <source>
        <dbReference type="EMBL" id="GJN42932.1"/>
    </source>
</evidence>
<keyword evidence="1" id="KW-0175">Coiled coil</keyword>
<feature type="domain" description="Hydantoinase/oxoprolinase N-terminal" evidence="3">
    <location>
        <begin position="15"/>
        <end position="193"/>
    </location>
</feature>
<dbReference type="PANTHER" id="PTHR11365">
    <property type="entry name" value="5-OXOPROLINASE RELATED"/>
    <property type="match status" value="1"/>
</dbReference>
<dbReference type="GO" id="GO:0006749">
    <property type="term" value="P:glutathione metabolic process"/>
    <property type="evidence" value="ECO:0007669"/>
    <property type="project" value="TreeGrafter"/>
</dbReference>
<dbReference type="RefSeq" id="WP_236163807.1">
    <property type="nucleotide sequence ID" value="NZ_BQKK01000002.1"/>
</dbReference>
<protein>
    <submittedName>
        <fullName evidence="5">N-methylhydantoinase A</fullName>
    </submittedName>
</protein>
<dbReference type="Proteomes" id="UP001054925">
    <property type="component" value="Unassembled WGS sequence"/>
</dbReference>
<evidence type="ECO:0000259" key="3">
    <source>
        <dbReference type="Pfam" id="PF05378"/>
    </source>
</evidence>
<reference evidence="5" key="1">
    <citation type="submission" date="2021-12" db="EMBL/GenBank/DDBJ databases">
        <title>Draft genome sequence of Corynebacterium ammoniagenes strain T-723.</title>
        <authorList>
            <person name="Matsuzawa M."/>
            <person name="Hiratani M."/>
            <person name="Abe I."/>
            <person name="Tsuji Y."/>
            <person name="Nakamura J."/>
        </authorList>
    </citation>
    <scope>NUCLEOTIDE SEQUENCE</scope>
    <source>
        <strain evidence="5">T-723</strain>
    </source>
</reference>
<evidence type="ECO:0000259" key="2">
    <source>
        <dbReference type="Pfam" id="PF01968"/>
    </source>
</evidence>
<dbReference type="GO" id="GO:0005829">
    <property type="term" value="C:cytosol"/>
    <property type="evidence" value="ECO:0007669"/>
    <property type="project" value="TreeGrafter"/>
</dbReference>
<evidence type="ECO:0000256" key="1">
    <source>
        <dbReference type="SAM" id="Coils"/>
    </source>
</evidence>
<dbReference type="AlphaFoldDB" id="A0AAV5G6J7"/>
<dbReference type="EMBL" id="BQKK01000002">
    <property type="protein sequence ID" value="GJN42932.1"/>
    <property type="molecule type" value="Genomic_DNA"/>
</dbReference>
<dbReference type="GO" id="GO:0017168">
    <property type="term" value="F:5-oxoprolinase (ATP-hydrolyzing) activity"/>
    <property type="evidence" value="ECO:0007669"/>
    <property type="project" value="TreeGrafter"/>
</dbReference>
<dbReference type="Pfam" id="PF19278">
    <property type="entry name" value="Hydant_A_C"/>
    <property type="match status" value="1"/>
</dbReference>
<feature type="domain" description="Hydantoinase A/oxoprolinase" evidence="2">
    <location>
        <begin position="215"/>
        <end position="500"/>
    </location>
</feature>
<comment type="caution">
    <text evidence="5">The sequence shown here is derived from an EMBL/GenBank/DDBJ whole genome shotgun (WGS) entry which is preliminary data.</text>
</comment>
<feature type="coiled-coil region" evidence="1">
    <location>
        <begin position="506"/>
        <end position="533"/>
    </location>
</feature>
<dbReference type="PANTHER" id="PTHR11365:SF23">
    <property type="entry name" value="HYPOTHETICAL 5-OXOPROLINASE (EUROFUNG)-RELATED"/>
    <property type="match status" value="1"/>
</dbReference>
<dbReference type="InterPro" id="IPR045079">
    <property type="entry name" value="Oxoprolinase-like"/>
</dbReference>
<name>A0AAV5G6J7_CORAM</name>
<dbReference type="Pfam" id="PF01968">
    <property type="entry name" value="Hydantoinase_A"/>
    <property type="match status" value="1"/>
</dbReference>
<accession>A0AAV5G6J7</accession>
<organism evidence="5 6">
    <name type="scientific">Corynebacterium ammoniagenes</name>
    <name type="common">Brevibacterium ammoniagenes</name>
    <dbReference type="NCBI Taxonomy" id="1697"/>
    <lineage>
        <taxon>Bacteria</taxon>
        <taxon>Bacillati</taxon>
        <taxon>Actinomycetota</taxon>
        <taxon>Actinomycetes</taxon>
        <taxon>Mycobacteriales</taxon>
        <taxon>Corynebacteriaceae</taxon>
        <taxon>Corynebacterium</taxon>
    </lineage>
</organism>
<dbReference type="InterPro" id="IPR008040">
    <property type="entry name" value="Hydant_A_N"/>
</dbReference>
<feature type="domain" description="Acetophenone carboxylase-like C-terminal" evidence="4">
    <location>
        <begin position="513"/>
        <end position="678"/>
    </location>
</feature>
<dbReference type="Pfam" id="PF05378">
    <property type="entry name" value="Hydant_A_N"/>
    <property type="match status" value="1"/>
</dbReference>
<sequence length="681" mass="73587">MNNSDNTKNPTGLQVAVDTGGTFTDIGLRRDDGTLSVWKVPSTPSAPDEAVMTGINGVLEQEEGDKGNAENITRLVHGTTVATNTILTREGARVGLLTTKGFRDVLAIAHQARPLIYDDKAHRVDPLIDDEFITEIAERIDADGEIVKSLEDDELEEVAEEIRKQELDAVVVSFLNAYANNEHEVRAAKRLEELDVAPIVSAATSITAEMREYDRTSTAAINAYVRPIVSGYMGRLEDNIEELGIPSPLWVMQSNGGLLNPKMASTHSARTVLSGLAGGVVGAANWARHLDLDKVVSFDIGGTSTDIALIRDGEPDETTAGEIDSMPLRLPSVDVHTIGAGGGSIAWKDSGGSLRVGPHSAGAEPGPIAYQRGGTELTVTDAHVVLGRLGINLLGGRFKLDYDSAYQRMQEFGEGLGLSAEECAEGIIKVIAATMARGVRKVSVERGIDVRSCHLMSFGGAGPLHGADLVHELGMQTAVIPPLPGIASAVGMLDAPIRHDFAEPVQADYSSGLEQLESSYDRLNKEAQEEMSTDDFDSERLVDARYVGQSYELTIPYLSDWDEQRAAFDEAHEERYGFQDPDAEMEIVVARIVATIGLPIPPQQEIAGGDDSSLTPKEHRPVYIDGEWTDTPIYDRDDLPAGAELQGPAILDQFDTTTYIRPDQTCRCDEFGFLHLSKIGK</sequence>